<dbReference type="PROSITE" id="PS00086">
    <property type="entry name" value="CYTOCHROME_P450"/>
    <property type="match status" value="1"/>
</dbReference>
<evidence type="ECO:0000256" key="8">
    <source>
        <dbReference type="RuleBase" id="RU000461"/>
    </source>
</evidence>
<evidence type="ECO:0000313" key="10">
    <source>
        <dbReference type="EMBL" id="CAE6445957.1"/>
    </source>
</evidence>
<dbReference type="InterPro" id="IPR050364">
    <property type="entry name" value="Cytochrome_P450_fung"/>
</dbReference>
<evidence type="ECO:0000256" key="6">
    <source>
        <dbReference type="ARBA" id="ARBA00023004"/>
    </source>
</evidence>
<dbReference type="GO" id="GO:0020037">
    <property type="term" value="F:heme binding"/>
    <property type="evidence" value="ECO:0007669"/>
    <property type="project" value="InterPro"/>
</dbReference>
<keyword evidence="5 8" id="KW-0560">Oxidoreductase</keyword>
<evidence type="ECO:0000256" key="1">
    <source>
        <dbReference type="ARBA" id="ARBA00001971"/>
    </source>
</evidence>
<keyword evidence="4 8" id="KW-0479">Metal-binding</keyword>
<sequence length="108" mass="12368">MSRDPSVYPNPDEFNPDRFLDPNVPPSPGFGWGRRKCPGLHYGESSIFIVLASILSMYRISKRKDSNGGEIQPEIKDAPNSLTLELEYFDFELKLRSDKHRKLVLETV</sequence>
<keyword evidence="3 8" id="KW-0349">Heme</keyword>
<reference evidence="10" key="1">
    <citation type="submission" date="2021-01" db="EMBL/GenBank/DDBJ databases">
        <authorList>
            <person name="Kaushik A."/>
        </authorList>
    </citation>
    <scope>NUCLEOTIDE SEQUENCE</scope>
    <source>
        <strain evidence="10">AG6-10EEA</strain>
    </source>
</reference>
<evidence type="ECO:0000256" key="9">
    <source>
        <dbReference type="SAM" id="MobiDB-lite"/>
    </source>
</evidence>
<comment type="similarity">
    <text evidence="2 8">Belongs to the cytochrome P450 family.</text>
</comment>
<dbReference type="GO" id="GO:0005506">
    <property type="term" value="F:iron ion binding"/>
    <property type="evidence" value="ECO:0007669"/>
    <property type="project" value="InterPro"/>
</dbReference>
<feature type="region of interest" description="Disordered" evidence="9">
    <location>
        <begin position="1"/>
        <end position="21"/>
    </location>
</feature>
<dbReference type="PANTHER" id="PTHR46300">
    <property type="entry name" value="P450, PUTATIVE (EUROFUNG)-RELATED-RELATED"/>
    <property type="match status" value="1"/>
</dbReference>
<dbReference type="Gene3D" id="1.10.630.10">
    <property type="entry name" value="Cytochrome P450"/>
    <property type="match status" value="1"/>
</dbReference>
<evidence type="ECO:0000256" key="4">
    <source>
        <dbReference type="ARBA" id="ARBA00022723"/>
    </source>
</evidence>
<gene>
    <name evidence="10" type="ORF">RDB_LOCUS42791</name>
</gene>
<dbReference type="InterPro" id="IPR017972">
    <property type="entry name" value="Cyt_P450_CS"/>
</dbReference>
<protein>
    <recommendedName>
        <fullName evidence="12">O-methylsterigmatocystin oxidoreductase</fullName>
    </recommendedName>
</protein>
<dbReference type="Proteomes" id="UP000663853">
    <property type="component" value="Unassembled WGS sequence"/>
</dbReference>
<dbReference type="GO" id="GO:0016705">
    <property type="term" value="F:oxidoreductase activity, acting on paired donors, with incorporation or reduction of molecular oxygen"/>
    <property type="evidence" value="ECO:0007669"/>
    <property type="project" value="InterPro"/>
</dbReference>
<dbReference type="EMBL" id="CAJMXA010000894">
    <property type="protein sequence ID" value="CAE6445957.1"/>
    <property type="molecule type" value="Genomic_DNA"/>
</dbReference>
<dbReference type="SUPFAM" id="SSF48264">
    <property type="entry name" value="Cytochrome P450"/>
    <property type="match status" value="1"/>
</dbReference>
<comment type="cofactor">
    <cofactor evidence="1">
        <name>heme</name>
        <dbReference type="ChEBI" id="CHEBI:30413"/>
    </cofactor>
</comment>
<dbReference type="Pfam" id="PF00067">
    <property type="entry name" value="p450"/>
    <property type="match status" value="1"/>
</dbReference>
<evidence type="ECO:0000256" key="2">
    <source>
        <dbReference type="ARBA" id="ARBA00010617"/>
    </source>
</evidence>
<dbReference type="InterPro" id="IPR001128">
    <property type="entry name" value="Cyt_P450"/>
</dbReference>
<evidence type="ECO:0000256" key="3">
    <source>
        <dbReference type="ARBA" id="ARBA00022617"/>
    </source>
</evidence>
<proteinExistence type="inferred from homology"/>
<evidence type="ECO:0000256" key="7">
    <source>
        <dbReference type="ARBA" id="ARBA00023033"/>
    </source>
</evidence>
<keyword evidence="7 8" id="KW-0503">Monooxygenase</keyword>
<evidence type="ECO:0000313" key="11">
    <source>
        <dbReference type="Proteomes" id="UP000663853"/>
    </source>
</evidence>
<evidence type="ECO:0000256" key="5">
    <source>
        <dbReference type="ARBA" id="ARBA00023002"/>
    </source>
</evidence>
<dbReference type="AlphaFoldDB" id="A0A8H3GES8"/>
<keyword evidence="6 8" id="KW-0408">Iron</keyword>
<evidence type="ECO:0008006" key="12">
    <source>
        <dbReference type="Google" id="ProtNLM"/>
    </source>
</evidence>
<dbReference type="PANTHER" id="PTHR46300:SF8">
    <property type="entry name" value="CYTOCHROME P450 2E1"/>
    <property type="match status" value="1"/>
</dbReference>
<dbReference type="InterPro" id="IPR036396">
    <property type="entry name" value="Cyt_P450_sf"/>
</dbReference>
<organism evidence="10 11">
    <name type="scientific">Rhizoctonia solani</name>
    <dbReference type="NCBI Taxonomy" id="456999"/>
    <lineage>
        <taxon>Eukaryota</taxon>
        <taxon>Fungi</taxon>
        <taxon>Dikarya</taxon>
        <taxon>Basidiomycota</taxon>
        <taxon>Agaricomycotina</taxon>
        <taxon>Agaricomycetes</taxon>
        <taxon>Cantharellales</taxon>
        <taxon>Ceratobasidiaceae</taxon>
        <taxon>Rhizoctonia</taxon>
    </lineage>
</organism>
<dbReference type="GO" id="GO:0004497">
    <property type="term" value="F:monooxygenase activity"/>
    <property type="evidence" value="ECO:0007669"/>
    <property type="project" value="UniProtKB-KW"/>
</dbReference>
<accession>A0A8H3GES8</accession>
<name>A0A8H3GES8_9AGAM</name>
<comment type="caution">
    <text evidence="10">The sequence shown here is derived from an EMBL/GenBank/DDBJ whole genome shotgun (WGS) entry which is preliminary data.</text>
</comment>